<evidence type="ECO:0000256" key="6">
    <source>
        <dbReference type="ARBA" id="ARBA00022777"/>
    </source>
</evidence>
<dbReference type="Gene3D" id="3.30.70.560">
    <property type="entry name" value="7,8-Dihydro-6-hydroxymethylpterin-pyrophosphokinase HPPK"/>
    <property type="match status" value="1"/>
</dbReference>
<dbReference type="PANTHER" id="PTHR20941">
    <property type="entry name" value="FOLATE SYNTHESIS PROTEINS"/>
    <property type="match status" value="1"/>
</dbReference>
<dbReference type="NCBIfam" id="TIGR01498">
    <property type="entry name" value="folK"/>
    <property type="match status" value="1"/>
</dbReference>
<dbReference type="Gene3D" id="3.20.20.20">
    <property type="entry name" value="Dihydropteroate synthase-like"/>
    <property type="match status" value="1"/>
</dbReference>
<comment type="similarity">
    <text evidence="2">In the N-terminal section; belongs to the DHNA family.</text>
</comment>
<dbReference type="Pfam" id="PF00809">
    <property type="entry name" value="Pterin_bind"/>
    <property type="match status" value="2"/>
</dbReference>
<dbReference type="GO" id="GO:0004156">
    <property type="term" value="F:dihydropteroate synthase activity"/>
    <property type="evidence" value="ECO:0007669"/>
    <property type="project" value="TreeGrafter"/>
</dbReference>
<dbReference type="PROSITE" id="PS00794">
    <property type="entry name" value="HPPK"/>
    <property type="match status" value="1"/>
</dbReference>
<sequence>MASDRGKRKDIIRLNDILLLVPLYAGAQWDRDKPDPVEQPVSATISIFYDVSKAALGDDLTQSLNYAVVSKKIRASVTNVKSLECLQDLARHISRVLAEILEHVLEDLDVHIQVTQLKAPLHVKSVSVECLAKLGPESRSQISDAVLSLNDLICPAIIGVNPAERRDKQDVVVNLKIATGSHGILLDDEWLNFRLISDAIYQAISNSDFQTLEALTSFVASKALSFLNSFDPSPTVTVRVAKPSALVFAASSEVELQRTREDYAVEALSTLPKITRRGCHIVAIAFGSNLGDSIRNIEYALRLLEVPLQLMDHGSFWGLLHPYLAVIDTSFLYETQPMYVADQPSFINGACLIETDIAEATLLRLLKRIEKEVGRVPSERNGPRAIDLDIIFYDGDVFDSRRNKEDPVDGPNALVIPHPRVQERVFVLRPLCDMIPHYVHPTLKKTVETLLNDIVDPSTPQMKKLIPFPGLHIKIPSVMDDVTFDHVPHTRRTWKHSSFGPHQTHVMATVNATPDSFSDGGDNNTIPVALSYISSAVQAGATIIDVGGYSTRPGADFVSVDDEIDRVCYLIRAIRGEDHENPDEQGPDMRENPLGLSEAVIDIPVSVDTFRWEVADMAIRGGANCINDVYAFSGPDAWPPPQEDAAKEKSQEHMDNMKEVTMRFMTPVILMHSRGDAGKNKDYSAYNYAKTRPGSGSAVLEGVRVELGEKVDRIVKGRGGIRRWLVIVDPGIGFSKTLEGNSEVLRSAQDVVADVYIGAGPAYKNPLRGFPQLIGASRKSFLGAILATEPSGRETQAKERKFATAAAVTYAVQQNALVVRVHDVQEMMDVVKVAKALYQ</sequence>
<dbReference type="GO" id="GO:0016301">
    <property type="term" value="F:kinase activity"/>
    <property type="evidence" value="ECO:0007669"/>
    <property type="project" value="UniProtKB-KW"/>
</dbReference>
<keyword evidence="6" id="KW-0418">Kinase</keyword>
<dbReference type="GO" id="GO:0003848">
    <property type="term" value="F:2-amino-4-hydroxy-6-hydroxymethyldihydropteridine diphosphokinase activity"/>
    <property type="evidence" value="ECO:0007669"/>
    <property type="project" value="UniProtKB-EC"/>
</dbReference>
<dbReference type="CDD" id="cd00483">
    <property type="entry name" value="HPPK"/>
    <property type="match status" value="1"/>
</dbReference>
<evidence type="ECO:0000256" key="8">
    <source>
        <dbReference type="ARBA" id="ARBA00022909"/>
    </source>
</evidence>
<dbReference type="InterPro" id="IPR000489">
    <property type="entry name" value="Pterin-binding_dom"/>
</dbReference>
<dbReference type="GO" id="GO:0046654">
    <property type="term" value="P:tetrahydrofolate biosynthetic process"/>
    <property type="evidence" value="ECO:0007669"/>
    <property type="project" value="TreeGrafter"/>
</dbReference>
<protein>
    <recommendedName>
        <fullName evidence="3">2-amino-4-hydroxy-6-hydroxymethyldihydropteridine diphosphokinase</fullName>
        <ecNumber evidence="3">2.7.6.3</ecNumber>
    </recommendedName>
</protein>
<dbReference type="AlphaFoldDB" id="A0A9P6JS73"/>
<keyword evidence="11" id="KW-1185">Reference proteome</keyword>
<feature type="domain" description="Pterin-binding" evidence="9">
    <location>
        <begin position="504"/>
        <end position="832"/>
    </location>
</feature>
<dbReference type="Gene3D" id="3.30.1130.10">
    <property type="match status" value="2"/>
</dbReference>
<dbReference type="NCBIfam" id="TIGR00526">
    <property type="entry name" value="folB_dom"/>
    <property type="match status" value="1"/>
</dbReference>
<evidence type="ECO:0000313" key="11">
    <source>
        <dbReference type="Proteomes" id="UP000807306"/>
    </source>
</evidence>
<evidence type="ECO:0000256" key="4">
    <source>
        <dbReference type="ARBA" id="ARBA00022679"/>
    </source>
</evidence>
<gene>
    <name evidence="10" type="ORF">CPB83DRAFT_850628</name>
</gene>
<dbReference type="OrthoDB" id="615426at2759"/>
<dbReference type="InterPro" id="IPR006157">
    <property type="entry name" value="FolB_dom"/>
</dbReference>
<evidence type="ECO:0000256" key="7">
    <source>
        <dbReference type="ARBA" id="ARBA00022840"/>
    </source>
</evidence>
<dbReference type="GO" id="GO:0005740">
    <property type="term" value="C:mitochondrial envelope"/>
    <property type="evidence" value="ECO:0007669"/>
    <property type="project" value="TreeGrafter"/>
</dbReference>
<dbReference type="PROSITE" id="PS50972">
    <property type="entry name" value="PTERIN_BINDING"/>
    <property type="match status" value="1"/>
</dbReference>
<dbReference type="SMART" id="SM00905">
    <property type="entry name" value="FolB"/>
    <property type="match status" value="1"/>
</dbReference>
<dbReference type="InterPro" id="IPR000550">
    <property type="entry name" value="Hppk"/>
</dbReference>
<evidence type="ECO:0000313" key="10">
    <source>
        <dbReference type="EMBL" id="KAF9530613.1"/>
    </source>
</evidence>
<dbReference type="EMBL" id="MU157839">
    <property type="protein sequence ID" value="KAF9530613.1"/>
    <property type="molecule type" value="Genomic_DNA"/>
</dbReference>
<dbReference type="Pfam" id="PF02152">
    <property type="entry name" value="FolB"/>
    <property type="match status" value="2"/>
</dbReference>
<dbReference type="Proteomes" id="UP000807306">
    <property type="component" value="Unassembled WGS sequence"/>
</dbReference>
<comment type="pathway">
    <text evidence="1">Cofactor biosynthesis; tetrahydrofolate biosynthesis; 2-amino-4-hydroxy-6-hydroxymethyl-7,8-dihydropteridine diphosphate from 7,8-dihydroneopterin triphosphate: step 4/4.</text>
</comment>
<dbReference type="SUPFAM" id="SSF55620">
    <property type="entry name" value="Tetrahydrobiopterin biosynthesis enzymes-like"/>
    <property type="match status" value="2"/>
</dbReference>
<dbReference type="InterPro" id="IPR043133">
    <property type="entry name" value="GTP-CH-I_C/QueF"/>
</dbReference>
<evidence type="ECO:0000256" key="2">
    <source>
        <dbReference type="ARBA" id="ARBA00009640"/>
    </source>
</evidence>
<evidence type="ECO:0000256" key="5">
    <source>
        <dbReference type="ARBA" id="ARBA00022741"/>
    </source>
</evidence>
<keyword evidence="7" id="KW-0067">ATP-binding</keyword>
<dbReference type="InterPro" id="IPR045031">
    <property type="entry name" value="DHP_synth-like"/>
</dbReference>
<dbReference type="InterPro" id="IPR035907">
    <property type="entry name" value="Hppk_sf"/>
</dbReference>
<dbReference type="GO" id="GO:0004150">
    <property type="term" value="F:dihydroneopterin aldolase activity"/>
    <property type="evidence" value="ECO:0007669"/>
    <property type="project" value="InterPro"/>
</dbReference>
<keyword evidence="4" id="KW-0808">Transferase</keyword>
<dbReference type="Pfam" id="PF01288">
    <property type="entry name" value="HPPK"/>
    <property type="match status" value="1"/>
</dbReference>
<dbReference type="EC" id="2.7.6.3" evidence="3"/>
<evidence type="ECO:0000256" key="3">
    <source>
        <dbReference type="ARBA" id="ARBA00013253"/>
    </source>
</evidence>
<name>A0A9P6JS73_9AGAR</name>
<keyword evidence="5" id="KW-0547">Nucleotide-binding</keyword>
<dbReference type="GO" id="GO:0005524">
    <property type="term" value="F:ATP binding"/>
    <property type="evidence" value="ECO:0007669"/>
    <property type="project" value="UniProtKB-KW"/>
</dbReference>
<dbReference type="GO" id="GO:0046656">
    <property type="term" value="P:folic acid biosynthetic process"/>
    <property type="evidence" value="ECO:0007669"/>
    <property type="project" value="UniProtKB-KW"/>
</dbReference>
<dbReference type="PANTHER" id="PTHR20941:SF1">
    <property type="entry name" value="FOLIC ACID SYNTHESIS PROTEIN FOL1"/>
    <property type="match status" value="1"/>
</dbReference>
<evidence type="ECO:0000259" key="9">
    <source>
        <dbReference type="PROSITE" id="PS50972"/>
    </source>
</evidence>
<comment type="caution">
    <text evidence="10">The sequence shown here is derived from an EMBL/GenBank/DDBJ whole genome shotgun (WGS) entry which is preliminary data.</text>
</comment>
<reference evidence="10" key="1">
    <citation type="submission" date="2020-11" db="EMBL/GenBank/DDBJ databases">
        <authorList>
            <consortium name="DOE Joint Genome Institute"/>
            <person name="Ahrendt S."/>
            <person name="Riley R."/>
            <person name="Andreopoulos W."/>
            <person name="Labutti K."/>
            <person name="Pangilinan J."/>
            <person name="Ruiz-Duenas F.J."/>
            <person name="Barrasa J.M."/>
            <person name="Sanchez-Garcia M."/>
            <person name="Camarero S."/>
            <person name="Miyauchi S."/>
            <person name="Serrano A."/>
            <person name="Linde D."/>
            <person name="Babiker R."/>
            <person name="Drula E."/>
            <person name="Ayuso-Fernandez I."/>
            <person name="Pacheco R."/>
            <person name="Padilla G."/>
            <person name="Ferreira P."/>
            <person name="Barriuso J."/>
            <person name="Kellner H."/>
            <person name="Castanera R."/>
            <person name="Alfaro M."/>
            <person name="Ramirez L."/>
            <person name="Pisabarro A.G."/>
            <person name="Kuo A."/>
            <person name="Tritt A."/>
            <person name="Lipzen A."/>
            <person name="He G."/>
            <person name="Yan M."/>
            <person name="Ng V."/>
            <person name="Cullen D."/>
            <person name="Martin F."/>
            <person name="Rosso M.-N."/>
            <person name="Henrissat B."/>
            <person name="Hibbett D."/>
            <person name="Martinez A.T."/>
            <person name="Grigoriev I.V."/>
        </authorList>
    </citation>
    <scope>NUCLEOTIDE SEQUENCE</scope>
    <source>
        <strain evidence="10">CBS 506.95</strain>
    </source>
</reference>
<dbReference type="InterPro" id="IPR011005">
    <property type="entry name" value="Dihydropteroate_synth-like_sf"/>
</dbReference>
<organism evidence="10 11">
    <name type="scientific">Crepidotus variabilis</name>
    <dbReference type="NCBI Taxonomy" id="179855"/>
    <lineage>
        <taxon>Eukaryota</taxon>
        <taxon>Fungi</taxon>
        <taxon>Dikarya</taxon>
        <taxon>Basidiomycota</taxon>
        <taxon>Agaricomycotina</taxon>
        <taxon>Agaricomycetes</taxon>
        <taxon>Agaricomycetidae</taxon>
        <taxon>Agaricales</taxon>
        <taxon>Agaricineae</taxon>
        <taxon>Crepidotaceae</taxon>
        <taxon>Crepidotus</taxon>
    </lineage>
</organism>
<dbReference type="SUPFAM" id="SSF55083">
    <property type="entry name" value="6-hydroxymethyl-7,8-dihydropterin pyrophosphokinase, HPPK"/>
    <property type="match status" value="1"/>
</dbReference>
<proteinExistence type="inferred from homology"/>
<evidence type="ECO:0000256" key="1">
    <source>
        <dbReference type="ARBA" id="ARBA00005051"/>
    </source>
</evidence>
<dbReference type="PROSITE" id="PS00793">
    <property type="entry name" value="DHPS_2"/>
    <property type="match status" value="1"/>
</dbReference>
<accession>A0A9P6JS73</accession>
<keyword evidence="8" id="KW-0289">Folate biosynthesis</keyword>
<dbReference type="SUPFAM" id="SSF51717">
    <property type="entry name" value="Dihydropteroate synthetase-like"/>
    <property type="match status" value="1"/>
</dbReference>